<dbReference type="Pfam" id="PF00069">
    <property type="entry name" value="Pkinase"/>
    <property type="match status" value="1"/>
</dbReference>
<evidence type="ECO:0000256" key="5">
    <source>
        <dbReference type="PROSITE-ProRule" id="PRU10141"/>
    </source>
</evidence>
<dbReference type="PROSITE" id="PS50011">
    <property type="entry name" value="PROTEIN_KINASE_DOM"/>
    <property type="match status" value="1"/>
</dbReference>
<dbReference type="EMBL" id="CAJNNV010028951">
    <property type="protein sequence ID" value="CAE8626315.1"/>
    <property type="molecule type" value="Genomic_DNA"/>
</dbReference>
<dbReference type="EMBL" id="CAJNNW010010503">
    <property type="protein sequence ID" value="CAE8652176.1"/>
    <property type="molecule type" value="Genomic_DNA"/>
</dbReference>
<dbReference type="SMART" id="SM00220">
    <property type="entry name" value="S_TKc"/>
    <property type="match status" value="1"/>
</dbReference>
<dbReference type="GO" id="GO:0000407">
    <property type="term" value="C:phagophore assembly site"/>
    <property type="evidence" value="ECO:0007669"/>
    <property type="project" value="TreeGrafter"/>
</dbReference>
<dbReference type="InterPro" id="IPR000719">
    <property type="entry name" value="Prot_kinase_dom"/>
</dbReference>
<dbReference type="PANTHER" id="PTHR24348">
    <property type="entry name" value="SERINE/THREONINE-PROTEIN KINASE UNC-51-RELATED"/>
    <property type="match status" value="1"/>
</dbReference>
<dbReference type="InterPro" id="IPR045269">
    <property type="entry name" value="Atg1-like"/>
</dbReference>
<evidence type="ECO:0000256" key="6">
    <source>
        <dbReference type="RuleBase" id="RU000304"/>
    </source>
</evidence>
<evidence type="ECO:0000313" key="9">
    <source>
        <dbReference type="EMBL" id="CAE8626315.1"/>
    </source>
</evidence>
<evidence type="ECO:0000256" key="1">
    <source>
        <dbReference type="ARBA" id="ARBA00022679"/>
    </source>
</evidence>
<keyword evidence="11" id="KW-1185">Reference proteome</keyword>
<dbReference type="GO" id="GO:0005829">
    <property type="term" value="C:cytosol"/>
    <property type="evidence" value="ECO:0007669"/>
    <property type="project" value="TreeGrafter"/>
</dbReference>
<name>A0A813GGN5_POLGL</name>
<dbReference type="Proteomes" id="UP000626109">
    <property type="component" value="Unassembled WGS sequence"/>
</dbReference>
<keyword evidence="2 5" id="KW-0547">Nucleotide-binding</keyword>
<evidence type="ECO:0000313" key="11">
    <source>
        <dbReference type="Proteomes" id="UP000654075"/>
    </source>
</evidence>
<dbReference type="InterPro" id="IPR008271">
    <property type="entry name" value="Ser/Thr_kinase_AS"/>
</dbReference>
<evidence type="ECO:0000256" key="4">
    <source>
        <dbReference type="ARBA" id="ARBA00022840"/>
    </source>
</evidence>
<feature type="domain" description="Protein kinase" evidence="8">
    <location>
        <begin position="182"/>
        <end position="440"/>
    </location>
</feature>
<dbReference type="PROSITE" id="PS00107">
    <property type="entry name" value="PROTEIN_KINASE_ATP"/>
    <property type="match status" value="1"/>
</dbReference>
<sequence>MQKSRLMLDWPTSACSSTEPPSNCSSPGSQASATTQPERKASENCAQSPCVTQTACGNDNNNRDVQGSALEETARFPVPLGSTLCFSRSEFKVVSDSEHVATPVMEEDIQVVRTPLLLRRPSFSASRLQVTTVEVVRTALLLRRPSFPASRLQVDSLRPDRVADPFQRFGHDVHGHIEHGGYRRLNALGQGTTSTVYRAVRLADNRAVALKVIKRCDPEMAEVARREYELLLGLTHPNIIKVIDFLASPNQCSTLVLEYFEGQSLQKVVQLAEARRFSYSDALPLFAQLLGVVKYLHESGVVHRDIKADNVLVASDLGRLMLIDFNTARYDRENSAMTMTGTKEYAAPEVLCGEPPSESSDVWNAGLCFHLMLVGRLPLRDSEGAWADIVVDIPAILPAQGLGTTRALCKALLLRSLADDKRLRPSASELLALVDEDSSVQSSRSEM</sequence>
<dbReference type="OrthoDB" id="4062651at2759"/>
<dbReference type="GO" id="GO:0000045">
    <property type="term" value="P:autophagosome assembly"/>
    <property type="evidence" value="ECO:0007669"/>
    <property type="project" value="TreeGrafter"/>
</dbReference>
<dbReference type="CDD" id="cd14014">
    <property type="entry name" value="STKc_PknB_like"/>
    <property type="match status" value="1"/>
</dbReference>
<keyword evidence="6" id="KW-0723">Serine/threonine-protein kinase</keyword>
<dbReference type="GO" id="GO:0016020">
    <property type="term" value="C:membrane"/>
    <property type="evidence" value="ECO:0007669"/>
    <property type="project" value="TreeGrafter"/>
</dbReference>
<dbReference type="AlphaFoldDB" id="A0A813GGN5"/>
<dbReference type="PROSITE" id="PS00108">
    <property type="entry name" value="PROTEIN_KINASE_ST"/>
    <property type="match status" value="1"/>
</dbReference>
<evidence type="ECO:0000256" key="3">
    <source>
        <dbReference type="ARBA" id="ARBA00022777"/>
    </source>
</evidence>
<dbReference type="InterPro" id="IPR011009">
    <property type="entry name" value="Kinase-like_dom_sf"/>
</dbReference>
<dbReference type="GO" id="GO:0004674">
    <property type="term" value="F:protein serine/threonine kinase activity"/>
    <property type="evidence" value="ECO:0007669"/>
    <property type="project" value="UniProtKB-KW"/>
</dbReference>
<keyword evidence="3" id="KW-0418">Kinase</keyword>
<dbReference type="InterPro" id="IPR017441">
    <property type="entry name" value="Protein_kinase_ATP_BS"/>
</dbReference>
<reference evidence="9" key="1">
    <citation type="submission" date="2021-02" db="EMBL/GenBank/DDBJ databases">
        <authorList>
            <person name="Dougan E. K."/>
            <person name="Rhodes N."/>
            <person name="Thang M."/>
            <person name="Chan C."/>
        </authorList>
    </citation>
    <scope>NUCLEOTIDE SEQUENCE</scope>
</reference>
<organism evidence="9 11">
    <name type="scientific">Polarella glacialis</name>
    <name type="common">Dinoflagellate</name>
    <dbReference type="NCBI Taxonomy" id="89957"/>
    <lineage>
        <taxon>Eukaryota</taxon>
        <taxon>Sar</taxon>
        <taxon>Alveolata</taxon>
        <taxon>Dinophyceae</taxon>
        <taxon>Suessiales</taxon>
        <taxon>Suessiaceae</taxon>
        <taxon>Polarella</taxon>
    </lineage>
</organism>
<dbReference type="Gene3D" id="1.10.510.10">
    <property type="entry name" value="Transferase(Phosphotransferase) domain 1"/>
    <property type="match status" value="1"/>
</dbReference>
<feature type="region of interest" description="Disordered" evidence="7">
    <location>
        <begin position="1"/>
        <end position="40"/>
    </location>
</feature>
<feature type="binding site" evidence="5">
    <location>
        <position position="211"/>
    </location>
    <ligand>
        <name>ATP</name>
        <dbReference type="ChEBI" id="CHEBI:30616"/>
    </ligand>
</feature>
<gene>
    <name evidence="9" type="ORF">PGLA1383_LOCUS43252</name>
    <name evidence="10" type="ORF">PGLA2088_LOCUS9502</name>
</gene>
<dbReference type="Proteomes" id="UP000654075">
    <property type="component" value="Unassembled WGS sequence"/>
</dbReference>
<dbReference type="Gene3D" id="3.30.200.20">
    <property type="entry name" value="Phosphorylase Kinase, domain 1"/>
    <property type="match status" value="1"/>
</dbReference>
<dbReference type="GO" id="GO:0005524">
    <property type="term" value="F:ATP binding"/>
    <property type="evidence" value="ECO:0007669"/>
    <property type="project" value="UniProtKB-UniRule"/>
</dbReference>
<evidence type="ECO:0000256" key="2">
    <source>
        <dbReference type="ARBA" id="ARBA00022741"/>
    </source>
</evidence>
<evidence type="ECO:0000313" key="10">
    <source>
        <dbReference type="EMBL" id="CAE8652176.1"/>
    </source>
</evidence>
<protein>
    <recommendedName>
        <fullName evidence="8">Protein kinase domain-containing protein</fullName>
    </recommendedName>
</protein>
<keyword evidence="1" id="KW-0808">Transferase</keyword>
<evidence type="ECO:0000259" key="8">
    <source>
        <dbReference type="PROSITE" id="PS50011"/>
    </source>
</evidence>
<proteinExistence type="inferred from homology"/>
<dbReference type="GO" id="GO:0005776">
    <property type="term" value="C:autophagosome"/>
    <property type="evidence" value="ECO:0007669"/>
    <property type="project" value="TreeGrafter"/>
</dbReference>
<dbReference type="PANTHER" id="PTHR24348:SF22">
    <property type="entry name" value="NON-SPECIFIC SERINE_THREONINE PROTEIN KINASE"/>
    <property type="match status" value="1"/>
</dbReference>
<feature type="compositionally biased region" description="Polar residues" evidence="7">
    <location>
        <begin position="13"/>
        <end position="36"/>
    </location>
</feature>
<evidence type="ECO:0000256" key="7">
    <source>
        <dbReference type="SAM" id="MobiDB-lite"/>
    </source>
</evidence>
<keyword evidence="4 5" id="KW-0067">ATP-binding</keyword>
<dbReference type="GO" id="GO:0010506">
    <property type="term" value="P:regulation of autophagy"/>
    <property type="evidence" value="ECO:0007669"/>
    <property type="project" value="InterPro"/>
</dbReference>
<dbReference type="SUPFAM" id="SSF56112">
    <property type="entry name" value="Protein kinase-like (PK-like)"/>
    <property type="match status" value="1"/>
</dbReference>
<comment type="similarity">
    <text evidence="6">Belongs to the protein kinase superfamily.</text>
</comment>
<comment type="caution">
    <text evidence="9">The sequence shown here is derived from an EMBL/GenBank/DDBJ whole genome shotgun (WGS) entry which is preliminary data.</text>
</comment>
<accession>A0A813GGN5</accession>